<evidence type="ECO:0000256" key="6">
    <source>
        <dbReference type="SAM" id="Phobius"/>
    </source>
</evidence>
<evidence type="ECO:0000313" key="7">
    <source>
        <dbReference type="EMBL" id="SHE37453.1"/>
    </source>
</evidence>
<protein>
    <submittedName>
        <fullName evidence="7">Integral membrane protein, YjbE family</fullName>
    </submittedName>
</protein>
<dbReference type="STRING" id="1486859.SAMN05444273_101242"/>
<dbReference type="Proteomes" id="UP000184144">
    <property type="component" value="Unassembled WGS sequence"/>
</dbReference>
<keyword evidence="8" id="KW-1185">Reference proteome</keyword>
<evidence type="ECO:0000256" key="3">
    <source>
        <dbReference type="ARBA" id="ARBA00022692"/>
    </source>
</evidence>
<evidence type="ECO:0000256" key="4">
    <source>
        <dbReference type="ARBA" id="ARBA00022989"/>
    </source>
</evidence>
<evidence type="ECO:0000256" key="1">
    <source>
        <dbReference type="ARBA" id="ARBA00004141"/>
    </source>
</evidence>
<dbReference type="NCBIfam" id="TIGR03717">
    <property type="entry name" value="R_switched_YjbE"/>
    <property type="match status" value="1"/>
</dbReference>
<keyword evidence="3 6" id="KW-0812">Transmembrane</keyword>
<keyword evidence="5 6" id="KW-0472">Membrane</keyword>
<evidence type="ECO:0000256" key="2">
    <source>
        <dbReference type="ARBA" id="ARBA00007511"/>
    </source>
</evidence>
<feature type="transmembrane region" description="Helical" evidence="6">
    <location>
        <begin position="12"/>
        <end position="34"/>
    </location>
</feature>
<feature type="transmembrane region" description="Helical" evidence="6">
    <location>
        <begin position="41"/>
        <end position="60"/>
    </location>
</feature>
<dbReference type="GO" id="GO:0016020">
    <property type="term" value="C:membrane"/>
    <property type="evidence" value="ECO:0007669"/>
    <property type="project" value="UniProtKB-SubCell"/>
</dbReference>
<dbReference type="Pfam" id="PF03741">
    <property type="entry name" value="TerC"/>
    <property type="match status" value="1"/>
</dbReference>
<feature type="transmembrane region" description="Helical" evidence="6">
    <location>
        <begin position="66"/>
        <end position="85"/>
    </location>
</feature>
<feature type="transmembrane region" description="Helical" evidence="6">
    <location>
        <begin position="150"/>
        <end position="169"/>
    </location>
</feature>
<comment type="similarity">
    <text evidence="2">Belongs to the TerC family.</text>
</comment>
<dbReference type="PANTHER" id="PTHR30238">
    <property type="entry name" value="MEMBRANE BOUND PREDICTED REDOX MODULATOR"/>
    <property type="match status" value="1"/>
</dbReference>
<proteinExistence type="inferred from homology"/>
<organism evidence="7 8">
    <name type="scientific">Litoreibacter ascidiaceicola</name>
    <dbReference type="NCBI Taxonomy" id="1486859"/>
    <lineage>
        <taxon>Bacteria</taxon>
        <taxon>Pseudomonadati</taxon>
        <taxon>Pseudomonadota</taxon>
        <taxon>Alphaproteobacteria</taxon>
        <taxon>Rhodobacterales</taxon>
        <taxon>Roseobacteraceae</taxon>
        <taxon>Litoreibacter</taxon>
    </lineage>
</organism>
<accession>A0A1M4SZ63</accession>
<sequence length="222" mass="23975">MIDTLLDFGKIVVADLILSGDNALIIGMAAAGLAPELRKKAILYGMIIAAVLRIAFAVVATKLLGIPGILFVGSLLLFWVCWRLYTEIRDNVDEQAELALERAEDPNRGYTGKPTRTMASALLSITIADVSMSLDNVLAVAAIADGDTNMLIFGLGLAIVLMAFAATMIMKLLTHYPWISWLGLIVLLYVAGEMFYRGVFDASTGIGPMMGWIEGYEMGKGH</sequence>
<dbReference type="RefSeq" id="WP_073139246.1">
    <property type="nucleotide sequence ID" value="NZ_FQUV01000001.1"/>
</dbReference>
<dbReference type="PANTHER" id="PTHR30238:SF4">
    <property type="entry name" value="SLL1022 PROTEIN"/>
    <property type="match status" value="1"/>
</dbReference>
<keyword evidence="4 6" id="KW-1133">Transmembrane helix</keyword>
<dbReference type="EMBL" id="FQUV01000001">
    <property type="protein sequence ID" value="SHE37453.1"/>
    <property type="molecule type" value="Genomic_DNA"/>
</dbReference>
<reference evidence="8" key="1">
    <citation type="submission" date="2016-11" db="EMBL/GenBank/DDBJ databases">
        <authorList>
            <person name="Varghese N."/>
            <person name="Submissions S."/>
        </authorList>
    </citation>
    <scope>NUCLEOTIDE SEQUENCE [LARGE SCALE GENOMIC DNA]</scope>
    <source>
        <strain evidence="8">DSM 100566</strain>
    </source>
</reference>
<evidence type="ECO:0000256" key="5">
    <source>
        <dbReference type="ARBA" id="ARBA00023136"/>
    </source>
</evidence>
<name>A0A1M4SZ63_9RHOB</name>
<dbReference type="InterPro" id="IPR022301">
    <property type="entry name" value="Integral_membrane_YjbE"/>
</dbReference>
<comment type="subcellular location">
    <subcellularLocation>
        <location evidence="1">Membrane</location>
        <topology evidence="1">Multi-pass membrane protein</topology>
    </subcellularLocation>
</comment>
<dbReference type="AlphaFoldDB" id="A0A1M4SZ63"/>
<evidence type="ECO:0000313" key="8">
    <source>
        <dbReference type="Proteomes" id="UP000184144"/>
    </source>
</evidence>
<feature type="transmembrane region" description="Helical" evidence="6">
    <location>
        <begin position="181"/>
        <end position="200"/>
    </location>
</feature>
<dbReference type="OrthoDB" id="9807970at2"/>
<gene>
    <name evidence="7" type="ORF">SAMN05444273_101242</name>
</gene>
<dbReference type="InterPro" id="IPR005496">
    <property type="entry name" value="Integral_membrane_TerC"/>
</dbReference>